<reference evidence="6" key="3">
    <citation type="submission" date="2025-05" db="UniProtKB">
        <authorList>
            <consortium name="RefSeq"/>
        </authorList>
    </citation>
    <scope>NUCLEOTIDE SEQUENCE [LARGE SCALE GENOMIC DNA]</scope>
    <source>
        <strain evidence="6">DH4</strain>
    </source>
</reference>
<dbReference type="AlphaFoldDB" id="A0A7M7LMZ1"/>
<evidence type="ECO:0000313" key="7">
    <source>
        <dbReference type="RefSeq" id="XP_003249351.3"/>
    </source>
</evidence>
<dbReference type="InterPro" id="IPR032675">
    <property type="entry name" value="LRR_dom_sf"/>
</dbReference>
<dbReference type="SMART" id="SM00369">
    <property type="entry name" value="LRR_TYP"/>
    <property type="match status" value="8"/>
</dbReference>
<dbReference type="PANTHER" id="PTHR48051">
    <property type="match status" value="1"/>
</dbReference>
<accession>A0A8B6XU26</accession>
<evidence type="ECO:0000256" key="3">
    <source>
        <dbReference type="SAM" id="MobiDB-lite"/>
    </source>
</evidence>
<feature type="domain" description="Disease resistance R13L4/SHOC-2-like LRR" evidence="4">
    <location>
        <begin position="314"/>
        <end position="392"/>
    </location>
</feature>
<evidence type="ECO:0000313" key="6">
    <source>
        <dbReference type="Proteomes" id="UP000005203"/>
    </source>
</evidence>
<dbReference type="InterPro" id="IPR003591">
    <property type="entry name" value="Leu-rich_rpt_typical-subtyp"/>
</dbReference>
<organism evidence="5">
    <name type="scientific">Apis mellifera</name>
    <name type="common">Honeybee</name>
    <dbReference type="NCBI Taxonomy" id="7460"/>
    <lineage>
        <taxon>Eukaryota</taxon>
        <taxon>Metazoa</taxon>
        <taxon>Ecdysozoa</taxon>
        <taxon>Arthropoda</taxon>
        <taxon>Hexapoda</taxon>
        <taxon>Insecta</taxon>
        <taxon>Pterygota</taxon>
        <taxon>Neoptera</taxon>
        <taxon>Endopterygota</taxon>
        <taxon>Hymenoptera</taxon>
        <taxon>Apocrita</taxon>
        <taxon>Aculeata</taxon>
        <taxon>Apoidea</taxon>
        <taxon>Anthophila</taxon>
        <taxon>Apidae</taxon>
        <taxon>Apis</taxon>
    </lineage>
</organism>
<reference evidence="5" key="1">
    <citation type="submission" date="2021-01" db="UniProtKB">
        <authorList>
            <consortium name="EnsemblMetazoa"/>
        </authorList>
    </citation>
    <scope>IDENTIFICATION</scope>
    <source>
        <strain evidence="5">DH4</strain>
    </source>
</reference>
<evidence type="ECO:0000259" key="4">
    <source>
        <dbReference type="Pfam" id="PF23598"/>
    </source>
</evidence>
<name>A0A7M7LMZ1_APIME</name>
<dbReference type="Pfam" id="PF23598">
    <property type="entry name" value="LRR_14"/>
    <property type="match status" value="2"/>
</dbReference>
<reference evidence="7" key="2">
    <citation type="submission" date="2025-04" db="UniProtKB">
        <authorList>
            <consortium name="RefSeq"/>
        </authorList>
    </citation>
    <scope>IDENTIFICATION</scope>
    <source>
        <strain evidence="7">DH4</strain>
        <tissue evidence="7">Whole body</tissue>
    </source>
</reference>
<gene>
    <name evidence="5" type="primary">100576789</name>
    <name evidence="7" type="synonym">LOC100576789</name>
</gene>
<dbReference type="PROSITE" id="PS51450">
    <property type="entry name" value="LRR"/>
    <property type="match status" value="4"/>
</dbReference>
<dbReference type="InterPro" id="IPR001611">
    <property type="entry name" value="Leu-rich_rpt"/>
</dbReference>
<evidence type="ECO:0000256" key="2">
    <source>
        <dbReference type="ARBA" id="ARBA00022737"/>
    </source>
</evidence>
<protein>
    <submittedName>
        <fullName evidence="7">Leucine-rich repeat protein SHOC-2 isoform X1</fullName>
    </submittedName>
</protein>
<keyword evidence="1" id="KW-0433">Leucine-rich repeat</keyword>
<keyword evidence="6" id="KW-1185">Reference proteome</keyword>
<feature type="domain" description="Disease resistance R13L4/SHOC-2-like LRR" evidence="4">
    <location>
        <begin position="71"/>
        <end position="244"/>
    </location>
</feature>
<accession>A0A7M7LMZ1</accession>
<dbReference type="InterPro" id="IPR055414">
    <property type="entry name" value="LRR_R13L4/SHOC2-like"/>
</dbReference>
<dbReference type="OMA" id="IYRPADF"/>
<dbReference type="SMART" id="SM00364">
    <property type="entry name" value="LRR_BAC"/>
    <property type="match status" value="5"/>
</dbReference>
<dbReference type="EnsemblMetazoa" id="XM_003249303">
    <property type="protein sequence ID" value="XP_003249351"/>
    <property type="gene ID" value="LOC100576789"/>
</dbReference>
<dbReference type="PANTHER" id="PTHR48051:SF54">
    <property type="entry name" value="LEUCINE-RICH REPEAT-CONTAINING PROTEIN"/>
    <property type="match status" value="1"/>
</dbReference>
<keyword evidence="2" id="KW-0677">Repeat</keyword>
<dbReference type="InterPro" id="IPR050216">
    <property type="entry name" value="LRR_domain-containing"/>
</dbReference>
<evidence type="ECO:0000256" key="1">
    <source>
        <dbReference type="ARBA" id="ARBA00022614"/>
    </source>
</evidence>
<dbReference type="KEGG" id="ame:100576789"/>
<feature type="region of interest" description="Disordered" evidence="3">
    <location>
        <begin position="522"/>
        <end position="541"/>
    </location>
</feature>
<sequence>MTKEQNSKSLSNNNTLLSATAHNIIYENDLNILLIQGTDKEIINMTKKEIIENLFLLEKQSHIKYFVTKPVLKLIDLNLSNSQLYNIPNSLNMLKELQYLNLNNNCLSFLSNVICELHQLKKLYVSQNKLNQLPSNLGNLLNLEVLSLNTNHLTNLPDSCAKLNKLEVLYLNDNKFKWIPNCISKGMKNLQILEFSCNINSKLDFYPLSTNLTTFYAEKNNVCLSFPKWILNSRYKKLETVSLNETRFQTLNLPKKSSISYVKKLLMKQCNLSTEDIETIIIGMTNLEELIIGNGKVCYQNFFTTMPINTKKILSSLKTIDICNTGLSSIPEMINKFTNLSELNLGYNNIFFLPEEICSLKNLSRLIINNNHLTNLPENIGELTLLEELKLRHNYLNELPESIKLLHNLKYIDLYNNEFEMAPEIIFNLPNLKGLDFEQNYFSTECLWYTRCPNYKDMRDTLRHYWLDPIFGYESPCGSKMKSPTGSEKSFSSSSSSFDECLLCVLPEGSHNEIFDEHWDSSEDSADEFDPHENKEPKRRTFPPFTFYQPFEQIYRPADFHEDRIMTRVLKMLQNGTLVWLSNYEEGQFEDP</sequence>
<dbReference type="GeneID" id="100576789"/>
<dbReference type="OrthoDB" id="2021138at2759"/>
<dbReference type="Proteomes" id="UP000005203">
    <property type="component" value="Linkage group LG1"/>
</dbReference>
<dbReference type="RefSeq" id="XP_003249351.3">
    <property type="nucleotide sequence ID" value="XM_003249303.4"/>
</dbReference>
<evidence type="ECO:0000313" key="5">
    <source>
        <dbReference type="EnsemblMetazoa" id="XP_003249351"/>
    </source>
</evidence>
<dbReference type="Gene3D" id="3.80.10.10">
    <property type="entry name" value="Ribonuclease Inhibitor"/>
    <property type="match status" value="2"/>
</dbReference>
<proteinExistence type="predicted"/>
<dbReference type="SUPFAM" id="SSF52047">
    <property type="entry name" value="RNI-like"/>
    <property type="match status" value="1"/>
</dbReference>
<dbReference type="GO" id="GO:0005737">
    <property type="term" value="C:cytoplasm"/>
    <property type="evidence" value="ECO:0007669"/>
    <property type="project" value="TreeGrafter"/>
</dbReference>
<dbReference type="SUPFAM" id="SSF52058">
    <property type="entry name" value="L domain-like"/>
    <property type="match status" value="1"/>
</dbReference>